<dbReference type="InterPro" id="IPR011109">
    <property type="entry name" value="DNA_bind_recombinase_dom"/>
</dbReference>
<dbReference type="EMBL" id="JAGKSP010000015">
    <property type="protein sequence ID" value="MBP3966115.1"/>
    <property type="molecule type" value="Genomic_DNA"/>
</dbReference>
<dbReference type="PROSITE" id="PS51737">
    <property type="entry name" value="RECOMBINASE_DNA_BIND"/>
    <property type="match status" value="1"/>
</dbReference>
<dbReference type="InterPro" id="IPR038109">
    <property type="entry name" value="DNA_bind_recomb_sf"/>
</dbReference>
<dbReference type="CDD" id="cd00338">
    <property type="entry name" value="Ser_Recombinase"/>
    <property type="match status" value="1"/>
</dbReference>
<feature type="active site" description="O-(5'-phospho-DNA)-serine intermediate" evidence="4">
    <location>
        <position position="10"/>
    </location>
</feature>
<dbReference type="SUPFAM" id="SSF53041">
    <property type="entry name" value="Resolvase-like"/>
    <property type="match status" value="1"/>
</dbReference>
<keyword evidence="5" id="KW-0175">Coiled coil</keyword>
<dbReference type="InterPro" id="IPR006119">
    <property type="entry name" value="Resolv_N"/>
</dbReference>
<dbReference type="Gene3D" id="3.90.1750.20">
    <property type="entry name" value="Putative Large Serine Recombinase, Chain B, Domain 2"/>
    <property type="match status" value="1"/>
</dbReference>
<dbReference type="SMART" id="SM00857">
    <property type="entry name" value="Resolvase"/>
    <property type="match status" value="1"/>
</dbReference>
<dbReference type="RefSeq" id="WP_210663044.1">
    <property type="nucleotide sequence ID" value="NZ_JAGKSP010000015.1"/>
</dbReference>
<keyword evidence="2" id="KW-0238">DNA-binding</keyword>
<dbReference type="PROSITE" id="PS00397">
    <property type="entry name" value="RECOMBINASES_1"/>
    <property type="match status" value="1"/>
</dbReference>
<dbReference type="PANTHER" id="PTHR30461">
    <property type="entry name" value="DNA-INVERTASE FROM LAMBDOID PROPHAGE"/>
    <property type="match status" value="1"/>
</dbReference>
<gene>
    <name evidence="8" type="ORF">I8J30_25770</name>
</gene>
<keyword evidence="9" id="KW-1185">Reference proteome</keyword>
<organism evidence="8 9">
    <name type="scientific">Paenibacillus lignilyticus</name>
    <dbReference type="NCBI Taxonomy" id="1172615"/>
    <lineage>
        <taxon>Bacteria</taxon>
        <taxon>Bacillati</taxon>
        <taxon>Bacillota</taxon>
        <taxon>Bacilli</taxon>
        <taxon>Bacillales</taxon>
        <taxon>Paenibacillaceae</taxon>
        <taxon>Paenibacillus</taxon>
    </lineage>
</organism>
<dbReference type="InterPro" id="IPR006118">
    <property type="entry name" value="Recombinase_CS"/>
</dbReference>
<dbReference type="InterPro" id="IPR036162">
    <property type="entry name" value="Resolvase-like_N_sf"/>
</dbReference>
<evidence type="ECO:0000256" key="2">
    <source>
        <dbReference type="ARBA" id="ARBA00023125"/>
    </source>
</evidence>
<proteinExistence type="predicted"/>
<dbReference type="PANTHER" id="PTHR30461:SF23">
    <property type="entry name" value="DNA RECOMBINASE-RELATED"/>
    <property type="match status" value="1"/>
</dbReference>
<reference evidence="8 9" key="1">
    <citation type="submission" date="2021-04" db="EMBL/GenBank/DDBJ databases">
        <title>Paenibacillus sp. DLE-14 whole genome sequence.</title>
        <authorList>
            <person name="Ham Y.J."/>
        </authorList>
    </citation>
    <scope>NUCLEOTIDE SEQUENCE [LARGE SCALE GENOMIC DNA]</scope>
    <source>
        <strain evidence="8 9">DLE-14</strain>
    </source>
</reference>
<dbReference type="Gene3D" id="3.40.50.1390">
    <property type="entry name" value="Resolvase, N-terminal catalytic domain"/>
    <property type="match status" value="1"/>
</dbReference>
<keyword evidence="1" id="KW-0229">DNA integration</keyword>
<dbReference type="PROSITE" id="PS51736">
    <property type="entry name" value="RECOMBINASES_3"/>
    <property type="match status" value="1"/>
</dbReference>
<feature type="coiled-coil region" evidence="5">
    <location>
        <begin position="430"/>
        <end position="457"/>
    </location>
</feature>
<evidence type="ECO:0000256" key="4">
    <source>
        <dbReference type="PROSITE-ProRule" id="PRU10137"/>
    </source>
</evidence>
<comment type="caution">
    <text evidence="8">The sequence shown here is derived from an EMBL/GenBank/DDBJ whole genome shotgun (WGS) entry which is preliminary data.</text>
</comment>
<dbReference type="InterPro" id="IPR025827">
    <property type="entry name" value="Zn_ribbon_recom_dom"/>
</dbReference>
<evidence type="ECO:0000256" key="3">
    <source>
        <dbReference type="ARBA" id="ARBA00023172"/>
    </source>
</evidence>
<evidence type="ECO:0000313" key="9">
    <source>
        <dbReference type="Proteomes" id="UP000673394"/>
    </source>
</evidence>
<feature type="domain" description="Recombinase" evidence="7">
    <location>
        <begin position="160"/>
        <end position="293"/>
    </location>
</feature>
<dbReference type="Proteomes" id="UP000673394">
    <property type="component" value="Unassembled WGS sequence"/>
</dbReference>
<evidence type="ECO:0000259" key="7">
    <source>
        <dbReference type="PROSITE" id="PS51737"/>
    </source>
</evidence>
<feature type="domain" description="Resolvase/invertase-type recombinase catalytic" evidence="6">
    <location>
        <begin position="2"/>
        <end position="150"/>
    </location>
</feature>
<evidence type="ECO:0000256" key="5">
    <source>
        <dbReference type="SAM" id="Coils"/>
    </source>
</evidence>
<keyword evidence="3" id="KW-0233">DNA recombination</keyword>
<evidence type="ECO:0000256" key="1">
    <source>
        <dbReference type="ARBA" id="ARBA00022908"/>
    </source>
</evidence>
<dbReference type="Pfam" id="PF07508">
    <property type="entry name" value="Recombinase"/>
    <property type="match status" value="1"/>
</dbReference>
<protein>
    <submittedName>
        <fullName evidence="8">Recombinase family protein</fullName>
    </submittedName>
</protein>
<sequence length="537" mass="61900">MYTAVYARVSTGMQAMEGTSLDGQVELCIKKANELNVAAATIKVYKEEGVSGEDIDRPAMNLLRQDIGAGLISQIIITHPDRLSRDLTDKLFICREFEAKHVQLMFVDTEYKNTPEGQLFFNLISVIAQYELALIKKRTVRGRLKAVEKDKKIMPMRVPPYGYDRIGSSLVINENEARFVKLIYQWYVHDNLTMREIGTRLDEMGAEPKRAESKAWNASSIHRILRSEIYVGKYYYNRRCTQKVKGERTKTGAPKKTYSIRNESDWIVVEVPAIIDDRLFQLAQEQRVKNTKDAGNRKYEFLLRSLLRCGHCGRKWEGTTYSGRINKSTGTREKYKCYRCPNRNPRRFGNSIKPCPTPSIRAELLDDYVWRLAMEVVADPMAYRGRLDKNNESVIDEFVILSDSIQKLLSSKEKQTDKIKMMFKKDLIDEDELELELRSLKAEMTELRQRYASCQEQMRVMMLEALAMKENQLVLDKINRFIASKGESLAFDAKRHIIQSLVDELLIRCEDTTVHITAVGHLDALLSEHGKNEFTSG</sequence>
<dbReference type="Pfam" id="PF13408">
    <property type="entry name" value="Zn_ribbon_recom"/>
    <property type="match status" value="1"/>
</dbReference>
<evidence type="ECO:0000259" key="6">
    <source>
        <dbReference type="PROSITE" id="PS51736"/>
    </source>
</evidence>
<evidence type="ECO:0000313" key="8">
    <source>
        <dbReference type="EMBL" id="MBP3966115.1"/>
    </source>
</evidence>
<accession>A0ABS5CJX3</accession>
<dbReference type="InterPro" id="IPR050639">
    <property type="entry name" value="SSR_resolvase"/>
</dbReference>
<name>A0ABS5CJX3_9BACL</name>
<dbReference type="Pfam" id="PF00239">
    <property type="entry name" value="Resolvase"/>
    <property type="match status" value="1"/>
</dbReference>